<feature type="active site" description="For sulfotransferase activity" evidence="3">
    <location>
        <position position="142"/>
    </location>
</feature>
<feature type="domain" description="Sulfotransferase" evidence="7">
    <location>
        <begin position="135"/>
        <end position="368"/>
    </location>
</feature>
<feature type="binding site" evidence="4">
    <location>
        <position position="225"/>
    </location>
    <ligand>
        <name>3'-phosphoadenylyl sulfate</name>
        <dbReference type="ChEBI" id="CHEBI:58339"/>
    </ligand>
</feature>
<evidence type="ECO:0000256" key="5">
    <source>
        <dbReference type="PIRSR" id="PIRSR637359-3"/>
    </source>
</evidence>
<feature type="disulfide bond" evidence="5">
    <location>
        <begin position="332"/>
        <end position="343"/>
    </location>
</feature>
<accession>A0AAV2IGX2</accession>
<keyword evidence="2" id="KW-0325">Glycoprotein</keyword>
<feature type="binding site" evidence="4">
    <location>
        <begin position="142"/>
        <end position="146"/>
    </location>
    <ligand>
        <name>3'-phosphoadenylyl sulfate</name>
        <dbReference type="ChEBI" id="CHEBI:58339"/>
    </ligand>
</feature>
<dbReference type="EMBL" id="CAXITT010000710">
    <property type="protein sequence ID" value="CAL1545455.1"/>
    <property type="molecule type" value="Genomic_DNA"/>
</dbReference>
<keyword evidence="9" id="KW-1185">Reference proteome</keyword>
<keyword evidence="5" id="KW-1015">Disulfide bond</keyword>
<keyword evidence="6" id="KW-0812">Transmembrane</keyword>
<keyword evidence="6" id="KW-1133">Transmembrane helix</keyword>
<keyword evidence="1" id="KW-0808">Transferase</keyword>
<dbReference type="InterPro" id="IPR027417">
    <property type="entry name" value="P-loop_NTPase"/>
</dbReference>
<evidence type="ECO:0000313" key="8">
    <source>
        <dbReference type="EMBL" id="CAL1545455.1"/>
    </source>
</evidence>
<dbReference type="PANTHER" id="PTHR10605">
    <property type="entry name" value="HEPARAN SULFATE SULFOTRANSFERASE"/>
    <property type="match status" value="1"/>
</dbReference>
<dbReference type="PANTHER" id="PTHR10605:SF65">
    <property type="entry name" value="GH20068P"/>
    <property type="match status" value="1"/>
</dbReference>
<dbReference type="SUPFAM" id="SSF52540">
    <property type="entry name" value="P-loop containing nucleoside triphosphate hydrolases"/>
    <property type="match status" value="1"/>
</dbReference>
<organism evidence="8 9">
    <name type="scientific">Lymnaea stagnalis</name>
    <name type="common">Great pond snail</name>
    <name type="synonym">Helix stagnalis</name>
    <dbReference type="NCBI Taxonomy" id="6523"/>
    <lineage>
        <taxon>Eukaryota</taxon>
        <taxon>Metazoa</taxon>
        <taxon>Spiralia</taxon>
        <taxon>Lophotrochozoa</taxon>
        <taxon>Mollusca</taxon>
        <taxon>Gastropoda</taxon>
        <taxon>Heterobranchia</taxon>
        <taxon>Euthyneura</taxon>
        <taxon>Panpulmonata</taxon>
        <taxon>Hygrophila</taxon>
        <taxon>Lymnaeoidea</taxon>
        <taxon>Lymnaeidae</taxon>
        <taxon>Lymnaea</taxon>
    </lineage>
</organism>
<evidence type="ECO:0000256" key="6">
    <source>
        <dbReference type="SAM" id="Phobius"/>
    </source>
</evidence>
<reference evidence="8 9" key="1">
    <citation type="submission" date="2024-04" db="EMBL/GenBank/DDBJ databases">
        <authorList>
            <consortium name="Genoscope - CEA"/>
            <person name="William W."/>
        </authorList>
    </citation>
    <scope>NUCLEOTIDE SEQUENCE [LARGE SCALE GENOMIC DNA]</scope>
</reference>
<protein>
    <recommendedName>
        <fullName evidence="7">Sulfotransferase domain-containing protein</fullName>
    </recommendedName>
</protein>
<gene>
    <name evidence="8" type="ORF">GSLYS_00018938001</name>
</gene>
<feature type="binding site" evidence="4">
    <location>
        <position position="331"/>
    </location>
    <ligand>
        <name>3'-phosphoadenylyl sulfate</name>
        <dbReference type="ChEBI" id="CHEBI:58339"/>
    </ligand>
</feature>
<feature type="binding site" evidence="4">
    <location>
        <begin position="348"/>
        <end position="352"/>
    </location>
    <ligand>
        <name>3'-phosphoadenylyl sulfate</name>
        <dbReference type="ChEBI" id="CHEBI:58339"/>
    </ligand>
</feature>
<dbReference type="Pfam" id="PF00685">
    <property type="entry name" value="Sulfotransfer_1"/>
    <property type="match status" value="1"/>
</dbReference>
<evidence type="ECO:0000259" key="7">
    <source>
        <dbReference type="Pfam" id="PF00685"/>
    </source>
</evidence>
<name>A0AAV2IGX2_LYMST</name>
<dbReference type="InterPro" id="IPR037359">
    <property type="entry name" value="NST/OST"/>
</dbReference>
<evidence type="ECO:0000256" key="4">
    <source>
        <dbReference type="PIRSR" id="PIRSR637359-2"/>
    </source>
</evidence>
<keyword evidence="6" id="KW-0472">Membrane</keyword>
<feature type="binding site" evidence="4">
    <location>
        <position position="233"/>
    </location>
    <ligand>
        <name>3'-phosphoadenylyl sulfate</name>
        <dbReference type="ChEBI" id="CHEBI:58339"/>
    </ligand>
</feature>
<feature type="transmembrane region" description="Helical" evidence="6">
    <location>
        <begin position="50"/>
        <end position="68"/>
    </location>
</feature>
<dbReference type="GO" id="GO:0008467">
    <property type="term" value="F:[heparan sulfate]-glucosamine 3-sulfotransferase activity"/>
    <property type="evidence" value="ECO:0007669"/>
    <property type="project" value="TreeGrafter"/>
</dbReference>
<comment type="caution">
    <text evidence="8">The sequence shown here is derived from an EMBL/GenBank/DDBJ whole genome shotgun (WGS) entry which is preliminary data.</text>
</comment>
<evidence type="ECO:0000256" key="1">
    <source>
        <dbReference type="ARBA" id="ARBA00022679"/>
    </source>
</evidence>
<evidence type="ECO:0000256" key="2">
    <source>
        <dbReference type="ARBA" id="ARBA00023180"/>
    </source>
</evidence>
<proteinExistence type="predicted"/>
<dbReference type="AlphaFoldDB" id="A0AAV2IGX2"/>
<dbReference type="Gene3D" id="3.40.50.300">
    <property type="entry name" value="P-loop containing nucleotide triphosphate hydrolases"/>
    <property type="match status" value="1"/>
</dbReference>
<dbReference type="Proteomes" id="UP001497497">
    <property type="component" value="Unassembled WGS sequence"/>
</dbReference>
<evidence type="ECO:0000313" key="9">
    <source>
        <dbReference type="Proteomes" id="UP001497497"/>
    </source>
</evidence>
<dbReference type="InterPro" id="IPR000863">
    <property type="entry name" value="Sulfotransferase_dom"/>
</dbReference>
<evidence type="ECO:0000256" key="3">
    <source>
        <dbReference type="PIRSR" id="PIRSR637359-1"/>
    </source>
</evidence>
<sequence length="385" mass="44976">MANQSHYAKLPTAAVSRRGPQQCLSSYGNFSNFLDVFRLPMFSNPRIRKYCVKLVLICVLCTVLITSFCSEILNLRNPGIYLNRLVATSNKRNTRTYQLTTQFKLDLLKGDLTMLENSGNAHNESNKEERRLPSCIIFGVSKCGTRAVLEYLKLHPDIVAPNVEINYFNNKSLQARGLSWYLQQMPYSRPGQITAEKSPDYFQHHECAKMIYGCNRDTKLLLLLRDPVVRLVSQYMQLVDKRPTLPAFEDWVINNRTREINMDIPSVAVSVYSRHLSHWLKVFPRRQFHIIESESLKKSPLQEMTQVERFLHLRPFYSSEDFYFNSSRGFYCVRMRATGKTKCMGKSKGREHIAVKKEVVEQLYRFYQPYNKELNDLLNMKFSWS</sequence>